<dbReference type="InterPro" id="IPR043502">
    <property type="entry name" value="DNA/RNA_pol_sf"/>
</dbReference>
<dbReference type="InterPro" id="IPR000477">
    <property type="entry name" value="RT_dom"/>
</dbReference>
<dbReference type="Gene3D" id="3.10.10.10">
    <property type="entry name" value="HIV Type 1 Reverse Transcriptase, subunit A, domain 1"/>
    <property type="match status" value="1"/>
</dbReference>
<sequence length="2248" mass="258371">MSLIGTQKRLLTTFTNKLEHIISKLKEETPAEVLGGSSVSQNDLRESIRRLEEGNKILAETSAKVEEKLNSYASTVDAVGEPSSKEIEDYQEHAERAEASISQAFDLQTLLQARLHSTKSQMMSAETGSPNCTITQLKPKQLELPPLPIPTFGGDLWEWGNFWELFNNNIHSQDLPEMVKYNYLLSALKGPAKEAIKRFQVTKGNYEKAIQFLLYKYNNKELLINELIEQLDRCSLRSPSIKDQRCLLDEIQVIVTQLQEKGENVNSSWIIKKILGKFPSNIMRKAITRRQRMDSEEPFTINHLIHLLDDLLSTEELWLAYTGDLPNKKPSNDIIKTNHSSPRSCMYCHDEHPSFTCTAYLTPQARSSYLRQKQLCLLCASPTHKTPECKWRPCFNCKGLHHTSCCYKQNPSKPREQIPKKEDNPAVPTRSLDKSSKSNKSSDQNISKNNAMMQMTTTIRAKELFRPSLPVGEITVIHPGTRKLMQLEVLLDSGAELSFINKSLAEELSLPVIKEELMRINTFGSEETRQRSCKLVELEAWDKEGCLHSLCLYTNDVITSPLTSPRIPESDIETIRNLNIPIQNLNINKRNSEPAILLGCDEMWSFIRTDTTPISLPSGLTLLPTKLGYIVSGRVQTTPNQNHQHISLTSAAQDESVKWNNYWSMNIHVNTITPYDITISEQEQEMWEKYWALDAAGTEEFTGSQEQIRDATDRTVWDKFNNSIEQRNDGYYVRLPWKENHPPLPDNYALAYRRLVNVWTSLKKDSSLLEQYHNVFQEQLQKGIVEPVNNNTAPSGKTIHYLPHQPVLTPQKRTTKLRIVFDASAHYKECPSLNDILHRGPVLLPVLYGLLLRFRIGKIALISDVEKAFLQIRLHEADRDATRCLWLKDFRNPPDKSNIQTLRFTRVTFGLKSSPFLLAGTTQYHLNKFVEDELAQEIKDNIYVDNLILTSDTLQESTELYRKAKQIFIDLGMNLREFTSNNSTVMQTIQETDKADTPQPKVLGLKWNPQADTLLATCSIPEVSTVTKRTITSAIASVYDPLGWLVPLLHKSRTFLQFLWKEKHDWDSSIPANKAAEWTQILGNIQGFSKEIPRFLACKKSTVTLVTFADASTTGIAACIYLCHPITNSSGLLMAKSKLPSLQGQTTIPKLELNAFTLAMRLSNSIVTQLQKVLNIQGIYVFSDSEIVLNWIKKGPQREMGVFIHNRLEEIRRIANHIIGHERFVKYGYVASEDNPADCGTRGLTSKELSNHFWWTGPWFLQKDETEWPAQNTIFEAPQDTKREEISIPLRNHDYPILSTTHDTSSHDDFELIQGGHVRTLTKAKRIVAYAMRFIRVIASRANKKNSNSNIPLSLLNSEIIENSGPLTGQEIEFAGKMIIMHHQKTKITNLLKQKLQYLNIRPDTEGILRCYGRLGKAQLPIGAKYPIFVLQKTLLAEIIIQDIHNRYHPGTNHTMSLVRQQYWIPQLRSQVYRLIRKCLQCQKLNNLPYQYPAQEDLPKERVVKSSPFAHIGLDYFGPLPIKQPNGDKGKCYGSIITCMVTRLLHLDIVTDSSTVAFLQMLRRFFARRGVPRTIISDNAPTFLLGEAILRENFPTAPTDRTIAEALSNREIRWKHITPFAPWQGGFYERLVKSVKHSLYKTLRGSIVTIEELSTIVIEIESMLNTRPLTYIGKDMDTTQILRPIDFLQKDVEIIFPPLKRGEEGCDEFYFPPSEIPSIQTRNQAIAALETSCKLTEKFWQIWQAEYLTSLREKHDWALDHKKGCSKEPREGQLVLICEAILPRHSWKTGIVEKLVMNNQGIVREAVIRLANRRLIRRPINLLVPLELEDEYPEQALSDNESKTQPRYNLRHHRQVNYNDDNNNTQNQLSSSTVHCFTILQIVVCMALLGTSELMGLENHTIPHRDIRPSATIGCRMLQHDPNPRKWGINAVYPKPYTGLLETDYPKTKSEIIHSIFQPITKNINLRAVLSIPMTYNIYVQYSFHPQYMHHFRPSFIIMAEESAYKADFEFTASLYMVKISADDLEIDMTTSLHEIKQHLKMARTLDSQLTHYLLSTTEKQLSGGELMLYASRLLRTAVYAKEKILWYTQRYMLVNSIFRMATETDRVSEKRKEEWYEDKEHDTDQLSSKVAYELKILDRHIADIEEEINIAEKKVLAEKTENTPNFISTFNTAMEKVEKTIVDAIAKMKENQPRNSHEKRRRSSENDPRDPTPRKVQLLSDDDYMEKLIEENHDYLDEYDERRQKEE</sequence>
<dbReference type="InterPro" id="IPR005312">
    <property type="entry name" value="DUF1759"/>
</dbReference>
<dbReference type="GO" id="GO:0003676">
    <property type="term" value="F:nucleic acid binding"/>
    <property type="evidence" value="ECO:0007669"/>
    <property type="project" value="InterPro"/>
</dbReference>
<feature type="coiled-coil region" evidence="1">
    <location>
        <begin position="48"/>
        <end position="107"/>
    </location>
</feature>
<keyword evidence="4" id="KW-1185">Reference proteome</keyword>
<dbReference type="Pfam" id="PF18701">
    <property type="entry name" value="DUF5641"/>
    <property type="match status" value="1"/>
</dbReference>
<feature type="compositionally biased region" description="Basic and acidic residues" evidence="2">
    <location>
        <begin position="413"/>
        <end position="424"/>
    </location>
</feature>
<feature type="compositionally biased region" description="Basic and acidic residues" evidence="2">
    <location>
        <begin position="2204"/>
        <end position="2214"/>
    </location>
</feature>
<evidence type="ECO:0000256" key="2">
    <source>
        <dbReference type="SAM" id="MobiDB-lite"/>
    </source>
</evidence>
<feature type="region of interest" description="Disordered" evidence="2">
    <location>
        <begin position="410"/>
        <end position="451"/>
    </location>
</feature>
<dbReference type="GO" id="GO:0042575">
    <property type="term" value="C:DNA polymerase complex"/>
    <property type="evidence" value="ECO:0007669"/>
    <property type="project" value="UniProtKB-ARBA"/>
</dbReference>
<dbReference type="Gene3D" id="1.10.340.70">
    <property type="match status" value="1"/>
</dbReference>
<proteinExistence type="predicted"/>
<dbReference type="Pfam" id="PF00078">
    <property type="entry name" value="RVT_1"/>
    <property type="match status" value="1"/>
</dbReference>
<feature type="region of interest" description="Disordered" evidence="2">
    <location>
        <begin position="2189"/>
        <end position="2224"/>
    </location>
</feature>
<dbReference type="InterPro" id="IPR008042">
    <property type="entry name" value="Retrotrans_Pao"/>
</dbReference>
<dbReference type="Gene3D" id="2.40.70.10">
    <property type="entry name" value="Acid Proteases"/>
    <property type="match status" value="1"/>
</dbReference>
<accession>A0A7I4YFC6</accession>
<dbReference type="SUPFAM" id="SSF56672">
    <property type="entry name" value="DNA/RNA polymerases"/>
    <property type="match status" value="1"/>
</dbReference>
<dbReference type="Pfam" id="PF17921">
    <property type="entry name" value="Integrase_H2C2"/>
    <property type="match status" value="1"/>
</dbReference>
<dbReference type="InterPro" id="IPR040676">
    <property type="entry name" value="DUF5641"/>
</dbReference>
<dbReference type="PROSITE" id="PS50994">
    <property type="entry name" value="INTEGRASE"/>
    <property type="match status" value="1"/>
</dbReference>
<reference evidence="5" key="1">
    <citation type="submission" date="2020-12" db="UniProtKB">
        <authorList>
            <consortium name="WormBaseParasite"/>
        </authorList>
    </citation>
    <scope>IDENTIFICATION</scope>
    <source>
        <strain evidence="5">MHco3</strain>
    </source>
</reference>
<feature type="domain" description="Integrase catalytic" evidence="3">
    <location>
        <begin position="1504"/>
        <end position="1692"/>
    </location>
</feature>
<dbReference type="PANTHER" id="PTHR47331">
    <property type="entry name" value="PHD-TYPE DOMAIN-CONTAINING PROTEIN"/>
    <property type="match status" value="1"/>
</dbReference>
<dbReference type="OMA" id="PRKWGIN"/>
<dbReference type="InterPro" id="IPR036397">
    <property type="entry name" value="RNaseH_sf"/>
</dbReference>
<dbReference type="InterPro" id="IPR043128">
    <property type="entry name" value="Rev_trsase/Diguanyl_cyclase"/>
</dbReference>
<keyword evidence="1" id="KW-0175">Coiled coil</keyword>
<dbReference type="WBParaSite" id="HCON_00084340-00001">
    <property type="protein sequence ID" value="HCON_00084340-00001"/>
    <property type="gene ID" value="HCON_00084340"/>
</dbReference>
<evidence type="ECO:0000313" key="4">
    <source>
        <dbReference type="Proteomes" id="UP000025227"/>
    </source>
</evidence>
<protein>
    <submittedName>
        <fullName evidence="5">Integrase catalytic domain-containing protein</fullName>
    </submittedName>
</protein>
<feature type="compositionally biased region" description="Low complexity" evidence="2">
    <location>
        <begin position="438"/>
        <end position="450"/>
    </location>
</feature>
<evidence type="ECO:0000313" key="5">
    <source>
        <dbReference type="WBParaSite" id="HCON_00084340-00001"/>
    </source>
</evidence>
<feature type="coiled-coil region" evidence="1">
    <location>
        <begin position="2135"/>
        <end position="2162"/>
    </location>
</feature>
<dbReference type="Gene3D" id="3.30.420.10">
    <property type="entry name" value="Ribonuclease H-like superfamily/Ribonuclease H"/>
    <property type="match status" value="1"/>
</dbReference>
<dbReference type="Pfam" id="PF03564">
    <property type="entry name" value="DUF1759"/>
    <property type="match status" value="1"/>
</dbReference>
<dbReference type="CDD" id="cd01644">
    <property type="entry name" value="RT_pepA17"/>
    <property type="match status" value="1"/>
</dbReference>
<dbReference type="Pfam" id="PF05380">
    <property type="entry name" value="Peptidase_A17"/>
    <property type="match status" value="1"/>
</dbReference>
<evidence type="ECO:0000259" key="3">
    <source>
        <dbReference type="PROSITE" id="PS50994"/>
    </source>
</evidence>
<dbReference type="PANTHER" id="PTHR47331:SF1">
    <property type="entry name" value="GAG-LIKE PROTEIN"/>
    <property type="match status" value="1"/>
</dbReference>
<dbReference type="Gene3D" id="3.30.70.270">
    <property type="match status" value="1"/>
</dbReference>
<dbReference type="InterPro" id="IPR012337">
    <property type="entry name" value="RNaseH-like_sf"/>
</dbReference>
<dbReference type="InterPro" id="IPR001584">
    <property type="entry name" value="Integrase_cat-core"/>
</dbReference>
<dbReference type="InterPro" id="IPR041588">
    <property type="entry name" value="Integrase_H2C2"/>
</dbReference>
<evidence type="ECO:0000256" key="1">
    <source>
        <dbReference type="SAM" id="Coils"/>
    </source>
</evidence>
<dbReference type="GO" id="GO:0015074">
    <property type="term" value="P:DNA integration"/>
    <property type="evidence" value="ECO:0007669"/>
    <property type="project" value="InterPro"/>
</dbReference>
<dbReference type="OrthoDB" id="5875526at2759"/>
<dbReference type="InterPro" id="IPR021109">
    <property type="entry name" value="Peptidase_aspartic_dom_sf"/>
</dbReference>
<organism evidence="4 5">
    <name type="scientific">Haemonchus contortus</name>
    <name type="common">Barber pole worm</name>
    <dbReference type="NCBI Taxonomy" id="6289"/>
    <lineage>
        <taxon>Eukaryota</taxon>
        <taxon>Metazoa</taxon>
        <taxon>Ecdysozoa</taxon>
        <taxon>Nematoda</taxon>
        <taxon>Chromadorea</taxon>
        <taxon>Rhabditida</taxon>
        <taxon>Rhabditina</taxon>
        <taxon>Rhabditomorpha</taxon>
        <taxon>Strongyloidea</taxon>
        <taxon>Trichostrongylidae</taxon>
        <taxon>Haemonchus</taxon>
    </lineage>
</organism>
<dbReference type="Proteomes" id="UP000025227">
    <property type="component" value="Unplaced"/>
</dbReference>
<name>A0A7I4YFC6_HAECO</name>
<dbReference type="SUPFAM" id="SSF53098">
    <property type="entry name" value="Ribonuclease H-like"/>
    <property type="match status" value="1"/>
</dbReference>